<evidence type="ECO:0000313" key="2">
    <source>
        <dbReference type="Proteomes" id="UP000827872"/>
    </source>
</evidence>
<gene>
    <name evidence="1" type="ORF">K3G42_006477</name>
</gene>
<evidence type="ECO:0000313" key="1">
    <source>
        <dbReference type="EMBL" id="KAH8012911.1"/>
    </source>
</evidence>
<name>A0ACB8FZP8_9SAUR</name>
<proteinExistence type="predicted"/>
<dbReference type="EMBL" id="CM037615">
    <property type="protein sequence ID" value="KAH8012911.1"/>
    <property type="molecule type" value="Genomic_DNA"/>
</dbReference>
<sequence length="93" mass="10253">MPPKKQPPPAAANKKADQKKKEKIIEVSLRSAREAWLGGREVVAKGLSGVARRSPLTLRLGRREASGEGPVGLWKAFRCSFARLALTPHQWRA</sequence>
<accession>A0ACB8FZP8</accession>
<dbReference type="Proteomes" id="UP000827872">
    <property type="component" value="Linkage Group LG02"/>
</dbReference>
<organism evidence="1 2">
    <name type="scientific">Sphaerodactylus townsendi</name>
    <dbReference type="NCBI Taxonomy" id="933632"/>
    <lineage>
        <taxon>Eukaryota</taxon>
        <taxon>Metazoa</taxon>
        <taxon>Chordata</taxon>
        <taxon>Craniata</taxon>
        <taxon>Vertebrata</taxon>
        <taxon>Euteleostomi</taxon>
        <taxon>Lepidosauria</taxon>
        <taxon>Squamata</taxon>
        <taxon>Bifurcata</taxon>
        <taxon>Gekkota</taxon>
        <taxon>Sphaerodactylidae</taxon>
        <taxon>Sphaerodactylus</taxon>
    </lineage>
</organism>
<comment type="caution">
    <text evidence="1">The sequence shown here is derived from an EMBL/GenBank/DDBJ whole genome shotgun (WGS) entry which is preliminary data.</text>
</comment>
<reference evidence="1" key="1">
    <citation type="submission" date="2021-08" db="EMBL/GenBank/DDBJ databases">
        <title>The first chromosome-level gecko genome reveals the dynamic sex chromosomes of Neotropical dwarf geckos (Sphaerodactylidae: Sphaerodactylus).</title>
        <authorList>
            <person name="Pinto B.J."/>
            <person name="Keating S.E."/>
            <person name="Gamble T."/>
        </authorList>
    </citation>
    <scope>NUCLEOTIDE SEQUENCE</scope>
    <source>
        <strain evidence="1">TG3544</strain>
    </source>
</reference>
<protein>
    <submittedName>
        <fullName evidence="1">Uncharacterized protein</fullName>
    </submittedName>
</protein>
<keyword evidence="2" id="KW-1185">Reference proteome</keyword>